<evidence type="ECO:0000256" key="1">
    <source>
        <dbReference type="SAM" id="Phobius"/>
    </source>
</evidence>
<comment type="caution">
    <text evidence="3">The sequence shown here is derived from an EMBL/GenBank/DDBJ whole genome shotgun (WGS) entry which is preliminary data.</text>
</comment>
<keyword evidence="1" id="KW-0472">Membrane</keyword>
<reference evidence="3" key="1">
    <citation type="submission" date="2020-02" db="EMBL/GenBank/DDBJ databases">
        <title>Delineation of the pyrene-degrading pathway in Roseobacter clade bacteria by genomic analysis.</title>
        <authorList>
            <person name="Zhou H."/>
            <person name="Wang H."/>
        </authorList>
    </citation>
    <scope>NUCLEOTIDE SEQUENCE</scope>
    <source>
        <strain evidence="3">PrR005</strain>
    </source>
</reference>
<accession>A0A6B2NU15</accession>
<evidence type="ECO:0000259" key="2">
    <source>
        <dbReference type="Pfam" id="PF11977"/>
    </source>
</evidence>
<feature type="domain" description="RNase NYN" evidence="2">
    <location>
        <begin position="54"/>
        <end position="164"/>
    </location>
</feature>
<gene>
    <name evidence="3" type="ORF">G0P99_22535</name>
</gene>
<dbReference type="EMBL" id="JAAGOX010000056">
    <property type="protein sequence ID" value="NDW47731.1"/>
    <property type="molecule type" value="Genomic_DNA"/>
</dbReference>
<dbReference type="InterPro" id="IPR021869">
    <property type="entry name" value="RNase_Zc3h12_NYN"/>
</dbReference>
<feature type="transmembrane region" description="Helical" evidence="1">
    <location>
        <begin position="31"/>
        <end position="47"/>
    </location>
</feature>
<sequence length="192" mass="21485">MVVSFLILLLSLALFTWSVLSIGPILSPALLLAAAGFVASLLLLIRARTRPPSQWIVVDGSNVMFWRDDTPRLETVRHCIEALVLHGWTPVLWFDANVGYEVGSHYMGPRDLSRALRYPSACIKVAPKGRPADPLLLAQAEKLGARIVTNDRYRDWAETYPQVRDPDLFLRGSASFAGVVLRVEDEHPRRRA</sequence>
<dbReference type="AlphaFoldDB" id="A0A6B2NU15"/>
<organism evidence="3">
    <name type="scientific">Ruegeria sp. PrR005</name>
    <dbReference type="NCBI Taxonomy" id="2706882"/>
    <lineage>
        <taxon>Bacteria</taxon>
        <taxon>Pseudomonadati</taxon>
        <taxon>Pseudomonadota</taxon>
        <taxon>Alphaproteobacteria</taxon>
        <taxon>Rhodobacterales</taxon>
        <taxon>Roseobacteraceae</taxon>
        <taxon>Ruegeria</taxon>
    </lineage>
</organism>
<name>A0A6B2NU15_9RHOB</name>
<dbReference type="Pfam" id="PF11977">
    <property type="entry name" value="RNase_Zc3h12a"/>
    <property type="match status" value="1"/>
</dbReference>
<keyword evidence="1" id="KW-0812">Transmembrane</keyword>
<keyword evidence="1" id="KW-1133">Transmembrane helix</keyword>
<dbReference type="RefSeq" id="WP_164132744.1">
    <property type="nucleotide sequence ID" value="NZ_JAAGOX010000056.1"/>
</dbReference>
<dbReference type="Gene3D" id="3.40.50.11980">
    <property type="match status" value="1"/>
</dbReference>
<protein>
    <recommendedName>
        <fullName evidence="2">RNase NYN domain-containing protein</fullName>
    </recommendedName>
</protein>
<proteinExistence type="predicted"/>
<evidence type="ECO:0000313" key="3">
    <source>
        <dbReference type="EMBL" id="NDW47731.1"/>
    </source>
</evidence>